<dbReference type="PANTHER" id="PTHR43695">
    <property type="entry name" value="PUTATIVE (AFU_ORTHOLOGUE AFUA_2G17250)-RELATED"/>
    <property type="match status" value="1"/>
</dbReference>
<dbReference type="STRING" id="1572751.PK98_12705"/>
<accession>A0A0B2BXQ8</accession>
<feature type="chain" id="PRO_5002067787" evidence="3">
    <location>
        <begin position="23"/>
        <end position="264"/>
    </location>
</feature>
<feature type="signal peptide" evidence="3">
    <location>
        <begin position="1"/>
        <end position="22"/>
    </location>
</feature>
<proteinExistence type="inferred from homology"/>
<evidence type="ECO:0000313" key="6">
    <source>
        <dbReference type="Proteomes" id="UP000030988"/>
    </source>
</evidence>
<evidence type="ECO:0000256" key="3">
    <source>
        <dbReference type="SAM" id="SignalP"/>
    </source>
</evidence>
<comment type="caution">
    <text evidence="5">The sequence shown here is derived from an EMBL/GenBank/DDBJ whole genome shotgun (WGS) entry which is preliminary data.</text>
</comment>
<evidence type="ECO:0000256" key="2">
    <source>
        <dbReference type="ARBA" id="ARBA00022801"/>
    </source>
</evidence>
<feature type="domain" description="SGNH hydrolase-type esterase" evidence="4">
    <location>
        <begin position="35"/>
        <end position="227"/>
    </location>
</feature>
<dbReference type="EMBL" id="JTDN01000002">
    <property type="protein sequence ID" value="KHL24767.1"/>
    <property type="molecule type" value="Genomic_DNA"/>
</dbReference>
<dbReference type="InterPro" id="IPR036514">
    <property type="entry name" value="SGNH_hydro_sf"/>
</dbReference>
<dbReference type="Pfam" id="PF13472">
    <property type="entry name" value="Lipase_GDSL_2"/>
    <property type="match status" value="1"/>
</dbReference>
<comment type="similarity">
    <text evidence="1">Belongs to the 'GDSL' lipolytic enzyme family.</text>
</comment>
<gene>
    <name evidence="5" type="ORF">PK98_12705</name>
</gene>
<reference evidence="5 6" key="1">
    <citation type="submission" date="2014-11" db="EMBL/GenBank/DDBJ databases">
        <title>Draft genome sequence of Kirrobacter mercurialis.</title>
        <authorList>
            <person name="Coil D.A."/>
            <person name="Eisen J.A."/>
        </authorList>
    </citation>
    <scope>NUCLEOTIDE SEQUENCE [LARGE SCALE GENOMIC DNA]</scope>
    <source>
        <strain evidence="5 6">Coronado</strain>
    </source>
</reference>
<dbReference type="InterPro" id="IPR037459">
    <property type="entry name" value="RhgT-like"/>
</dbReference>
<dbReference type="CDD" id="cd01821">
    <property type="entry name" value="Rhamnogalacturan_acetylesterase_like"/>
    <property type="match status" value="1"/>
</dbReference>
<keyword evidence="6" id="KW-1185">Reference proteome</keyword>
<dbReference type="GO" id="GO:0016788">
    <property type="term" value="F:hydrolase activity, acting on ester bonds"/>
    <property type="evidence" value="ECO:0007669"/>
    <property type="project" value="UniProtKB-ARBA"/>
</dbReference>
<dbReference type="PANTHER" id="PTHR43695:SF1">
    <property type="entry name" value="RHAMNOGALACTURONAN ACETYLESTERASE"/>
    <property type="match status" value="1"/>
</dbReference>
<dbReference type="SUPFAM" id="SSF52266">
    <property type="entry name" value="SGNH hydrolase"/>
    <property type="match status" value="1"/>
</dbReference>
<evidence type="ECO:0000256" key="1">
    <source>
        <dbReference type="ARBA" id="ARBA00008668"/>
    </source>
</evidence>
<sequence>MRTGKGMATLLALAAGLGTAQAQEARAPTLFIASDSTAQNYNQDRYPQAGWGSFLGCVLTGATVENRAIGGRSTRTFVSEGRWNRLLADLRPGDAVLIQFGHNDASAEKPERFADAATTYRQNLVSFIADVRAAGATPVLLTPVARRSFENGQAKADYPTYSAVVRQLAEARGVALVDLEGASRALLDRVGYDASEALYLHYAPGEAAPWPEGVSDNTHFSELGARRMAGLVADGLLATPLAPYVSADRADLTRETPLGSSACR</sequence>
<protein>
    <submittedName>
        <fullName evidence="5">G-D-S-L family lipolytic protein</fullName>
    </submittedName>
</protein>
<keyword evidence="3" id="KW-0732">Signal</keyword>
<keyword evidence="2" id="KW-0378">Hydrolase</keyword>
<organism evidence="5 6">
    <name type="scientific">Croceibacterium mercuriale</name>
    <dbReference type="NCBI Taxonomy" id="1572751"/>
    <lineage>
        <taxon>Bacteria</taxon>
        <taxon>Pseudomonadati</taxon>
        <taxon>Pseudomonadota</taxon>
        <taxon>Alphaproteobacteria</taxon>
        <taxon>Sphingomonadales</taxon>
        <taxon>Erythrobacteraceae</taxon>
        <taxon>Croceibacterium</taxon>
    </lineage>
</organism>
<name>A0A0B2BXQ8_9SPHN</name>
<evidence type="ECO:0000313" key="5">
    <source>
        <dbReference type="EMBL" id="KHL24767.1"/>
    </source>
</evidence>
<dbReference type="InterPro" id="IPR013830">
    <property type="entry name" value="SGNH_hydro"/>
</dbReference>
<dbReference type="Gene3D" id="3.40.50.1110">
    <property type="entry name" value="SGNH hydrolase"/>
    <property type="match status" value="1"/>
</dbReference>
<dbReference type="Proteomes" id="UP000030988">
    <property type="component" value="Unassembled WGS sequence"/>
</dbReference>
<dbReference type="RefSeq" id="WP_039097224.1">
    <property type="nucleotide sequence ID" value="NZ_JTDN01000002.1"/>
</dbReference>
<evidence type="ECO:0000259" key="4">
    <source>
        <dbReference type="Pfam" id="PF13472"/>
    </source>
</evidence>
<dbReference type="AlphaFoldDB" id="A0A0B2BXQ8"/>